<dbReference type="RefSeq" id="WP_189106838.1">
    <property type="nucleotide sequence ID" value="NZ_BMMV01000005.1"/>
</dbReference>
<protein>
    <submittedName>
        <fullName evidence="1">Uncharacterized protein</fullName>
    </submittedName>
</protein>
<accession>A0ABQ2E1Z4</accession>
<sequence length="112" mass="11905">MPRVNVPVTQIVRAGVPDTVPTEGDATNGHSVVNDGTVFIEVENTGAVSRTLSALFASTVDGITVDPKTWTIAAGARRRIGPFPTRYYGTTLQLDVDNAELELSAYKVAMQG</sequence>
<name>A0ABQ2E1Z4_9ACTN</name>
<organism evidence="1 2">
    <name type="scientific">Streptomyces camponoticapitis</name>
    <dbReference type="NCBI Taxonomy" id="1616125"/>
    <lineage>
        <taxon>Bacteria</taxon>
        <taxon>Bacillati</taxon>
        <taxon>Actinomycetota</taxon>
        <taxon>Actinomycetes</taxon>
        <taxon>Kitasatosporales</taxon>
        <taxon>Streptomycetaceae</taxon>
        <taxon>Streptomyces</taxon>
    </lineage>
</organism>
<comment type="caution">
    <text evidence="1">The sequence shown here is derived from an EMBL/GenBank/DDBJ whole genome shotgun (WGS) entry which is preliminary data.</text>
</comment>
<reference evidence="2" key="1">
    <citation type="journal article" date="2019" name="Int. J. Syst. Evol. Microbiol.">
        <title>The Global Catalogue of Microorganisms (GCM) 10K type strain sequencing project: providing services to taxonomists for standard genome sequencing and annotation.</title>
        <authorList>
            <consortium name="The Broad Institute Genomics Platform"/>
            <consortium name="The Broad Institute Genome Sequencing Center for Infectious Disease"/>
            <person name="Wu L."/>
            <person name="Ma J."/>
        </authorList>
    </citation>
    <scope>NUCLEOTIDE SEQUENCE [LARGE SCALE GENOMIC DNA]</scope>
    <source>
        <strain evidence="2">CGMCC 4.7275</strain>
    </source>
</reference>
<evidence type="ECO:0000313" key="2">
    <source>
        <dbReference type="Proteomes" id="UP000660265"/>
    </source>
</evidence>
<dbReference type="EMBL" id="BMMV01000005">
    <property type="protein sequence ID" value="GGJ86879.1"/>
    <property type="molecule type" value="Genomic_DNA"/>
</dbReference>
<gene>
    <name evidence="1" type="ORF">GCM10011583_18080</name>
</gene>
<evidence type="ECO:0000313" key="1">
    <source>
        <dbReference type="EMBL" id="GGJ86879.1"/>
    </source>
</evidence>
<proteinExistence type="predicted"/>
<dbReference type="Proteomes" id="UP000660265">
    <property type="component" value="Unassembled WGS sequence"/>
</dbReference>
<keyword evidence="2" id="KW-1185">Reference proteome</keyword>